<evidence type="ECO:0000256" key="6">
    <source>
        <dbReference type="ARBA" id="ARBA00022490"/>
    </source>
</evidence>
<feature type="transmembrane region" description="Helical" evidence="9">
    <location>
        <begin position="56"/>
        <end position="76"/>
    </location>
</feature>
<proteinExistence type="inferred from homology"/>
<dbReference type="EC" id="3.1.2.1" evidence="4"/>
<dbReference type="InterPro" id="IPR019049">
    <property type="entry name" value="Nucleoporin_prot_Ndc1/Nup"/>
</dbReference>
<feature type="domain" description="Acetyl-CoA hydrolase/transferase N-terminal" evidence="10">
    <location>
        <begin position="671"/>
        <end position="884"/>
    </location>
</feature>
<evidence type="ECO:0000259" key="11">
    <source>
        <dbReference type="Pfam" id="PF13336"/>
    </source>
</evidence>
<feature type="transmembrane region" description="Helical" evidence="9">
    <location>
        <begin position="148"/>
        <end position="168"/>
    </location>
</feature>
<dbReference type="Pfam" id="PF09531">
    <property type="entry name" value="Ndc1_Nup"/>
    <property type="match status" value="1"/>
</dbReference>
<evidence type="ECO:0000313" key="13">
    <source>
        <dbReference type="Proteomes" id="UP000315522"/>
    </source>
</evidence>
<dbReference type="Gene3D" id="3.40.1080.20">
    <property type="entry name" value="Acetyl-CoA hydrolase/transferase C-terminal domain"/>
    <property type="match status" value="1"/>
</dbReference>
<protein>
    <recommendedName>
        <fullName evidence="5">Acetyl-CoA hydrolase</fullName>
        <ecNumber evidence="4">3.1.2.1</ecNumber>
    </recommendedName>
    <alternativeName>
        <fullName evidence="8">Acetyl-CoA deacylase</fullName>
    </alternativeName>
</protein>
<evidence type="ECO:0000256" key="8">
    <source>
        <dbReference type="ARBA" id="ARBA00029672"/>
    </source>
</evidence>
<feature type="transmembrane region" description="Helical" evidence="9">
    <location>
        <begin position="97"/>
        <end position="121"/>
    </location>
</feature>
<dbReference type="Pfam" id="PF13336">
    <property type="entry name" value="AcetylCoA_hyd_C"/>
    <property type="match status" value="1"/>
</dbReference>
<comment type="catalytic activity">
    <reaction evidence="1">
        <text>acetyl-CoA + H2O = acetate + CoA + H(+)</text>
        <dbReference type="Rhea" id="RHEA:20289"/>
        <dbReference type="ChEBI" id="CHEBI:15377"/>
        <dbReference type="ChEBI" id="CHEBI:15378"/>
        <dbReference type="ChEBI" id="CHEBI:30089"/>
        <dbReference type="ChEBI" id="CHEBI:57287"/>
        <dbReference type="ChEBI" id="CHEBI:57288"/>
        <dbReference type="EC" id="3.1.2.1"/>
    </reaction>
</comment>
<evidence type="ECO:0000256" key="1">
    <source>
        <dbReference type="ARBA" id="ARBA00001831"/>
    </source>
</evidence>
<gene>
    <name evidence="12" type="primary">acu-8</name>
    <name evidence="12" type="ORF">LAWI1_G002550</name>
</gene>
<evidence type="ECO:0000256" key="4">
    <source>
        <dbReference type="ARBA" id="ARBA00011920"/>
    </source>
</evidence>
<dbReference type="GO" id="GO:0003986">
    <property type="term" value="F:acetyl-CoA hydrolase activity"/>
    <property type="evidence" value="ECO:0007669"/>
    <property type="project" value="UniProtKB-EC"/>
</dbReference>
<sequence>MAPAKRVRPYKDFLTPAMHRRFAMATSILFGLCYLESILIGEKNSLIWSWFPFGRAGIRTGLLFIPAFVIFILRVAQLHVGLRTSDSGWKTFKTYSLNFNVVQTIGFYVFSAYMFSEIYIWSASKDADMSRIKVIPKTDRPMLNEKPIYVASYLVILGFVQAGFHLFYDYDRIDMPVTKTTTENSSEQKSNDVVAPTLQLRAKLPAMISTSIQRALGVAIVSPFLYYMNWGIYPYSIRRFAWSLNRTWVKLFWNLPKSGTLPSIHPFHIGVLMRTVTSGFLLLMLWEVGNAAFSTYVAQEPLKNERPITYESRDPNGSLLTGLRGKKLQTKAFAFWELVYIAQRFEGRRKNIFEDIDRLGGSTWSQILAVCLETIQGMEQRITEYQKPPPVVADAKAKTLGGRDPALAPDPASLLPRISAPLKDGLNAPGDIFSASPAGKTESQRAVEAVGRFAKRHGQSPPKSISPRSKQLLIKAESAVLTREQQEAVSKQGLGGLIKGWFLILVKSSLGWPFRQEYRRRIATVVLGTPHGDVGVIVDAIDALTRLAVCSLAEDKYGNVQKDVKMIIQTFTRAVIVLEGFKTTIGIHWTDVEHKQESPEVDTILETLKSGLNELVGAFGDYSQDLRLSQTILFSCLFLIVSVYWQPSMASSAVLKASAALKARVRRPSMLNKLAHPEDLIPHFPNGAYIGWSGFTGVGYPKKIPTMLADHVEKNSLQGQLKYSLFVGASSGAETENRWAELNMIERRSPHQVGKQIAKGINNGNIKFFDKHLSMFPVDLVYGFYTKDRPNKKLDVVIVEATAITEDGGIIPGASVGASPELIQMADKVIIEVNTATPSFEGLHDITMTQLPPHRKPYLIMAPEDRIGTTSIPVDPEKVVAIIESDYQDQTQPNSPADATSKAIASHLIEFLEHEVKHDRLPKNLLPIQSGIGNIANAVIGGLAESKFEHLKVWTEVLQDTFLDLFDSGRLDFATATSIRFSPEGFKRFYDGWEQYHNKLLLRSQQVSNNPEIIRRLGVIGMNTPVEVDIYAHANSTCVMGSRMLNGLGGSADFLRSSKYSIMHTPSTRPSKTDPHGLSCIVPMCTHVDQTEHDLDVIVTEQGLADVRGLSPKERAKVIIEKCSHPEYKPILEDYFAKAEFECMRRGWGHEPHLLWNAFDMHKALDQEGSMKKIKTWG</sequence>
<dbReference type="InterPro" id="IPR046433">
    <property type="entry name" value="ActCoA_hydro"/>
</dbReference>
<dbReference type="Proteomes" id="UP000315522">
    <property type="component" value="Unassembled WGS sequence"/>
</dbReference>
<comment type="caution">
    <text evidence="12">The sequence shown here is derived from an EMBL/GenBank/DDBJ whole genome shotgun (WGS) entry which is preliminary data.</text>
</comment>
<dbReference type="EMBL" id="QGML01000462">
    <property type="protein sequence ID" value="TVY91789.1"/>
    <property type="molecule type" value="Genomic_DNA"/>
</dbReference>
<feature type="domain" description="Acetyl-CoA hydrolase/transferase C-terminal" evidence="11">
    <location>
        <begin position="985"/>
        <end position="1135"/>
    </location>
</feature>
<dbReference type="FunFam" id="3.40.1080.20:FF:000001">
    <property type="entry name" value="Acetyl-CoA hydrolase Ach1"/>
    <property type="match status" value="1"/>
</dbReference>
<feature type="transmembrane region" description="Helical" evidence="9">
    <location>
        <begin position="21"/>
        <end position="41"/>
    </location>
</feature>
<keyword evidence="7 12" id="KW-0378">Hydrolase</keyword>
<comment type="similarity">
    <text evidence="3">Belongs to the acetyl-CoA hydrolase/transferase family.</text>
</comment>
<keyword evidence="9" id="KW-1133">Transmembrane helix</keyword>
<keyword evidence="6" id="KW-0963">Cytoplasm</keyword>
<evidence type="ECO:0000256" key="5">
    <source>
        <dbReference type="ARBA" id="ARBA00017958"/>
    </source>
</evidence>
<dbReference type="GO" id="GO:0008775">
    <property type="term" value="F:acetate CoA-transferase activity"/>
    <property type="evidence" value="ECO:0007669"/>
    <property type="project" value="InterPro"/>
</dbReference>
<organism evidence="12 13">
    <name type="scientific">Lachnellula willkommii</name>
    <dbReference type="NCBI Taxonomy" id="215461"/>
    <lineage>
        <taxon>Eukaryota</taxon>
        <taxon>Fungi</taxon>
        <taxon>Dikarya</taxon>
        <taxon>Ascomycota</taxon>
        <taxon>Pezizomycotina</taxon>
        <taxon>Leotiomycetes</taxon>
        <taxon>Helotiales</taxon>
        <taxon>Lachnaceae</taxon>
        <taxon>Lachnellula</taxon>
    </lineage>
</organism>
<evidence type="ECO:0000256" key="7">
    <source>
        <dbReference type="ARBA" id="ARBA00022801"/>
    </source>
</evidence>
<evidence type="ECO:0000256" key="9">
    <source>
        <dbReference type="SAM" id="Phobius"/>
    </source>
</evidence>
<keyword evidence="9" id="KW-0812">Transmembrane</keyword>
<dbReference type="SUPFAM" id="SSF100950">
    <property type="entry name" value="NagB/RpiA/CoA transferase-like"/>
    <property type="match status" value="2"/>
</dbReference>
<dbReference type="InterPro" id="IPR003702">
    <property type="entry name" value="ActCoA_hydro_N"/>
</dbReference>
<accession>A0A559MFR2</accession>
<reference evidence="12 13" key="1">
    <citation type="submission" date="2018-05" db="EMBL/GenBank/DDBJ databases">
        <title>Genome sequencing and assembly of the regulated plant pathogen Lachnellula willkommii and related sister species for the development of diagnostic species identification markers.</title>
        <authorList>
            <person name="Giroux E."/>
            <person name="Bilodeau G."/>
        </authorList>
    </citation>
    <scope>NUCLEOTIDE SEQUENCE [LARGE SCALE GENOMIC DNA]</scope>
    <source>
        <strain evidence="12 13">CBS 172.35</strain>
    </source>
</reference>
<evidence type="ECO:0000256" key="3">
    <source>
        <dbReference type="ARBA" id="ARBA00009632"/>
    </source>
</evidence>
<dbReference type="InterPro" id="IPR026888">
    <property type="entry name" value="AcetylCoA_hyd_C"/>
</dbReference>
<dbReference type="Gene3D" id="3.30.750.70">
    <property type="entry name" value="4-hydroxybutyrate coenzyme like domains"/>
    <property type="match status" value="1"/>
</dbReference>
<dbReference type="AlphaFoldDB" id="A0A559MFR2"/>
<comment type="subcellular location">
    <subcellularLocation>
        <location evidence="2">Cytoplasm</location>
    </subcellularLocation>
</comment>
<keyword evidence="9" id="KW-0472">Membrane</keyword>
<name>A0A559MFR2_9HELO</name>
<evidence type="ECO:0000259" key="10">
    <source>
        <dbReference type="Pfam" id="PF02550"/>
    </source>
</evidence>
<dbReference type="Gene3D" id="3.40.1080.10">
    <property type="entry name" value="Glutaconate Coenzyme A-transferase"/>
    <property type="match status" value="1"/>
</dbReference>
<dbReference type="PANTHER" id="PTHR43609">
    <property type="entry name" value="ACETYL-COA HYDROLASE"/>
    <property type="match status" value="1"/>
</dbReference>
<dbReference type="GO" id="GO:0005739">
    <property type="term" value="C:mitochondrion"/>
    <property type="evidence" value="ECO:0007669"/>
    <property type="project" value="TreeGrafter"/>
</dbReference>
<dbReference type="Pfam" id="PF02550">
    <property type="entry name" value="AcetylCoA_hydro"/>
    <property type="match status" value="1"/>
</dbReference>
<feature type="transmembrane region" description="Helical" evidence="9">
    <location>
        <begin position="215"/>
        <end position="233"/>
    </location>
</feature>
<evidence type="ECO:0000256" key="2">
    <source>
        <dbReference type="ARBA" id="ARBA00004496"/>
    </source>
</evidence>
<dbReference type="InterPro" id="IPR038460">
    <property type="entry name" value="AcetylCoA_hyd_C_sf"/>
</dbReference>
<dbReference type="FunFam" id="3.40.1080.10:FF:000003">
    <property type="entry name" value="Acetyl-coA hydrolase Ach1"/>
    <property type="match status" value="1"/>
</dbReference>
<evidence type="ECO:0000313" key="12">
    <source>
        <dbReference type="EMBL" id="TVY91789.1"/>
    </source>
</evidence>
<dbReference type="InterPro" id="IPR037171">
    <property type="entry name" value="NagB/RpiA_transferase-like"/>
</dbReference>
<dbReference type="FunFam" id="3.30.750.70:FF:000002">
    <property type="entry name" value="Acetyl-CoA hydrolase Ach1"/>
    <property type="match status" value="1"/>
</dbReference>
<dbReference type="PANTHER" id="PTHR43609:SF1">
    <property type="entry name" value="ACETYL-COA HYDROLASE"/>
    <property type="match status" value="1"/>
</dbReference>
<keyword evidence="13" id="KW-1185">Reference proteome</keyword>
<dbReference type="GO" id="GO:0006083">
    <property type="term" value="P:acetate metabolic process"/>
    <property type="evidence" value="ECO:0007669"/>
    <property type="project" value="InterPro"/>
</dbReference>